<comment type="caution">
    <text evidence="1">The sequence shown here is derived from an EMBL/GenBank/DDBJ whole genome shotgun (WGS) entry which is preliminary data.</text>
</comment>
<dbReference type="AlphaFoldDB" id="A0A645FAU1"/>
<protein>
    <submittedName>
        <fullName evidence="1">Uncharacterized protein</fullName>
    </submittedName>
</protein>
<gene>
    <name evidence="1" type="ORF">SDC9_158798</name>
</gene>
<dbReference type="EMBL" id="VSSQ01057714">
    <property type="protein sequence ID" value="MPN11495.1"/>
    <property type="molecule type" value="Genomic_DNA"/>
</dbReference>
<reference evidence="1" key="1">
    <citation type="submission" date="2019-08" db="EMBL/GenBank/DDBJ databases">
        <authorList>
            <person name="Kucharzyk K."/>
            <person name="Murdoch R.W."/>
            <person name="Higgins S."/>
            <person name="Loffler F."/>
        </authorList>
    </citation>
    <scope>NUCLEOTIDE SEQUENCE</scope>
</reference>
<name>A0A645FAU1_9ZZZZ</name>
<proteinExistence type="predicted"/>
<organism evidence="1">
    <name type="scientific">bioreactor metagenome</name>
    <dbReference type="NCBI Taxonomy" id="1076179"/>
    <lineage>
        <taxon>unclassified sequences</taxon>
        <taxon>metagenomes</taxon>
        <taxon>ecological metagenomes</taxon>
    </lineage>
</organism>
<sequence>MDFFVRKVLFELGEKLDITPPETVDALVRIAYTEKVAVFLGNDPHDGEFNRRDVLELVNEDVVVLFLKFFAEDRIIFQKNEEETQKIAEVQKIIFPLQKKIAVKNGLFQGCCLRLFLQNLLP</sequence>
<evidence type="ECO:0000313" key="1">
    <source>
        <dbReference type="EMBL" id="MPN11495.1"/>
    </source>
</evidence>
<accession>A0A645FAU1</accession>